<dbReference type="GO" id="GO:0042910">
    <property type="term" value="F:xenobiotic transmembrane transporter activity"/>
    <property type="evidence" value="ECO:0007669"/>
    <property type="project" value="InterPro"/>
</dbReference>
<feature type="transmembrane region" description="Helical" evidence="8">
    <location>
        <begin position="170"/>
        <end position="189"/>
    </location>
</feature>
<protein>
    <submittedName>
        <fullName evidence="10">Multidrug effflux MFS transporter</fullName>
    </submittedName>
</protein>
<dbReference type="Proteomes" id="UP000645966">
    <property type="component" value="Unassembled WGS sequence"/>
</dbReference>
<dbReference type="PANTHER" id="PTHR23502">
    <property type="entry name" value="MAJOR FACILITATOR SUPERFAMILY"/>
    <property type="match status" value="1"/>
</dbReference>
<comment type="caution">
    <text evidence="10">The sequence shown here is derived from an EMBL/GenBank/DDBJ whole genome shotgun (WGS) entry which is preliminary data.</text>
</comment>
<name>A0A934IAG0_9CORY</name>
<dbReference type="InterPro" id="IPR004812">
    <property type="entry name" value="Efflux_drug-R_Bcr/CmlA"/>
</dbReference>
<organism evidence="10 11">
    <name type="scientific">Corynebacterium meridianum</name>
    <dbReference type="NCBI Taxonomy" id="2765363"/>
    <lineage>
        <taxon>Bacteria</taxon>
        <taxon>Bacillati</taxon>
        <taxon>Actinomycetota</taxon>
        <taxon>Actinomycetes</taxon>
        <taxon>Mycobacteriales</taxon>
        <taxon>Corynebacteriaceae</taxon>
        <taxon>Corynebacterium</taxon>
    </lineage>
</organism>
<feature type="transmembrane region" description="Helical" evidence="8">
    <location>
        <begin position="311"/>
        <end position="332"/>
    </location>
</feature>
<dbReference type="EMBL" id="JAEIOS010000015">
    <property type="protein sequence ID" value="MBI8990303.1"/>
    <property type="molecule type" value="Genomic_DNA"/>
</dbReference>
<gene>
    <name evidence="10" type="ORF">JDV75_11120</name>
</gene>
<sequence length="406" mass="40745">MRRGAPVRPELGAGLLAALALMISAGPFAIDMYLPALPTLRQDLGATTVGAQLTLTTFMVGMAVGQLITGPLSDVTGRRPPLIAATVLSVVCAVASALAPSVGVLVAVRAVMGLANGACVVLARAIVADLAEGRRAAQAYSLLMAMMGIAPVVAPLMGGLLIEPIGWRGLFWILAAIAGVQVAVALSVVGESKPKAPGGGGGWGAFTTGVRTVASTRLFTAYTVSFAAAAGVLFGYIAAGPLVFIDHFGMSPRMYSIVFAVNSVALVTGSLVNSRLVRRFEPASVLRVAGCVVLCCGLVLLGDALLSGGHLPVVLVVLFVALGHMPGVFGNATALGVSTVRSHAGLGSAVMGFCQFLVAGAVSPLVGLGGDPVVALGLVVTVSVGLSLCGTLAAGALTRRVTGEQR</sequence>
<evidence type="ECO:0000313" key="11">
    <source>
        <dbReference type="Proteomes" id="UP000645966"/>
    </source>
</evidence>
<dbReference type="InterPro" id="IPR020846">
    <property type="entry name" value="MFS_dom"/>
</dbReference>
<dbReference type="Gene3D" id="1.20.1720.10">
    <property type="entry name" value="Multidrug resistance protein D"/>
    <property type="match status" value="1"/>
</dbReference>
<dbReference type="PROSITE" id="PS50850">
    <property type="entry name" value="MFS"/>
    <property type="match status" value="1"/>
</dbReference>
<feature type="transmembrane region" description="Helical" evidence="8">
    <location>
        <begin position="285"/>
        <end position="305"/>
    </location>
</feature>
<feature type="domain" description="Major facilitator superfamily (MFS) profile" evidence="9">
    <location>
        <begin position="13"/>
        <end position="402"/>
    </location>
</feature>
<keyword evidence="6 8" id="KW-1133">Transmembrane helix</keyword>
<reference evidence="10" key="1">
    <citation type="submission" date="2020-12" db="EMBL/GenBank/DDBJ databases">
        <title>Genome public.</title>
        <authorList>
            <person name="Sun Q."/>
        </authorList>
    </citation>
    <scope>NUCLEOTIDE SEQUENCE</scope>
    <source>
        <strain evidence="10">CCM 8863</strain>
    </source>
</reference>
<feature type="transmembrane region" description="Helical" evidence="8">
    <location>
        <begin position="219"/>
        <end position="239"/>
    </location>
</feature>
<accession>A0A934IAG0</accession>
<dbReference type="InterPro" id="IPR011701">
    <property type="entry name" value="MFS"/>
</dbReference>
<comment type="subcellular location">
    <subcellularLocation>
        <location evidence="1">Cell membrane</location>
        <topology evidence="1">Multi-pass membrane protein</topology>
    </subcellularLocation>
</comment>
<evidence type="ECO:0000256" key="2">
    <source>
        <dbReference type="ARBA" id="ARBA00006236"/>
    </source>
</evidence>
<comment type="similarity">
    <text evidence="2">Belongs to the major facilitator superfamily. Bcr/CmlA family.</text>
</comment>
<dbReference type="CDD" id="cd17320">
    <property type="entry name" value="MFS_MdfA_MDR_like"/>
    <property type="match status" value="1"/>
</dbReference>
<evidence type="ECO:0000313" key="10">
    <source>
        <dbReference type="EMBL" id="MBI8990303.1"/>
    </source>
</evidence>
<keyword evidence="7 8" id="KW-0472">Membrane</keyword>
<dbReference type="Pfam" id="PF07690">
    <property type="entry name" value="MFS_1"/>
    <property type="match status" value="1"/>
</dbReference>
<evidence type="ECO:0000256" key="7">
    <source>
        <dbReference type="ARBA" id="ARBA00023136"/>
    </source>
</evidence>
<evidence type="ECO:0000259" key="9">
    <source>
        <dbReference type="PROSITE" id="PS50850"/>
    </source>
</evidence>
<proteinExistence type="inferred from homology"/>
<dbReference type="GO" id="GO:1990961">
    <property type="term" value="P:xenobiotic detoxification by transmembrane export across the plasma membrane"/>
    <property type="evidence" value="ECO:0007669"/>
    <property type="project" value="InterPro"/>
</dbReference>
<feature type="transmembrane region" description="Helical" evidence="8">
    <location>
        <begin position="49"/>
        <end position="69"/>
    </location>
</feature>
<feature type="transmembrane region" description="Helical" evidence="8">
    <location>
        <begin position="373"/>
        <end position="397"/>
    </location>
</feature>
<feature type="transmembrane region" description="Helical" evidence="8">
    <location>
        <begin position="254"/>
        <end position="273"/>
    </location>
</feature>
<feature type="transmembrane region" description="Helical" evidence="8">
    <location>
        <begin position="106"/>
        <end position="127"/>
    </location>
</feature>
<evidence type="ECO:0000256" key="3">
    <source>
        <dbReference type="ARBA" id="ARBA00022448"/>
    </source>
</evidence>
<dbReference type="NCBIfam" id="TIGR00710">
    <property type="entry name" value="efflux_Bcr_CflA"/>
    <property type="match status" value="1"/>
</dbReference>
<evidence type="ECO:0000256" key="8">
    <source>
        <dbReference type="SAM" id="Phobius"/>
    </source>
</evidence>
<feature type="transmembrane region" description="Helical" evidence="8">
    <location>
        <begin position="81"/>
        <end position="100"/>
    </location>
</feature>
<feature type="transmembrane region" description="Helical" evidence="8">
    <location>
        <begin position="344"/>
        <end position="367"/>
    </location>
</feature>
<dbReference type="PANTHER" id="PTHR23502:SF132">
    <property type="entry name" value="POLYAMINE TRANSPORTER 2-RELATED"/>
    <property type="match status" value="1"/>
</dbReference>
<dbReference type="GO" id="GO:0005886">
    <property type="term" value="C:plasma membrane"/>
    <property type="evidence" value="ECO:0007669"/>
    <property type="project" value="UniProtKB-SubCell"/>
</dbReference>
<evidence type="ECO:0000256" key="5">
    <source>
        <dbReference type="ARBA" id="ARBA00022692"/>
    </source>
</evidence>
<keyword evidence="3" id="KW-0813">Transport</keyword>
<dbReference type="AlphaFoldDB" id="A0A934IAG0"/>
<keyword evidence="4" id="KW-1003">Cell membrane</keyword>
<evidence type="ECO:0000256" key="1">
    <source>
        <dbReference type="ARBA" id="ARBA00004651"/>
    </source>
</evidence>
<evidence type="ECO:0000256" key="6">
    <source>
        <dbReference type="ARBA" id="ARBA00022989"/>
    </source>
</evidence>
<keyword evidence="11" id="KW-1185">Reference proteome</keyword>
<dbReference type="RefSeq" id="WP_198739308.1">
    <property type="nucleotide sequence ID" value="NZ_JAEIOS010000015.1"/>
</dbReference>
<dbReference type="InterPro" id="IPR036259">
    <property type="entry name" value="MFS_trans_sf"/>
</dbReference>
<dbReference type="SUPFAM" id="SSF103473">
    <property type="entry name" value="MFS general substrate transporter"/>
    <property type="match status" value="1"/>
</dbReference>
<feature type="transmembrane region" description="Helical" evidence="8">
    <location>
        <begin position="139"/>
        <end position="158"/>
    </location>
</feature>
<evidence type="ECO:0000256" key="4">
    <source>
        <dbReference type="ARBA" id="ARBA00022475"/>
    </source>
</evidence>
<keyword evidence="5 8" id="KW-0812">Transmembrane</keyword>